<sequence length="273" mass="31398">MSFSRHAQTLLYESFRHAQGDQPNQVHFMFGYALLLRDAKVPFDLSVRDSLLDRVRNRQLPQGHLAMPNADQVRAQFEFWWRTMFDVFRAVQDDDLALLPSVRELRERMAHVGGEADMSSFTGEEMGRLAATLAEYRARTEKRLSAYDVIGGRFLPGMIRVEHNFQGVGARWTYRPREDGGDPHESRMLSYYRRLAGREQLDLPGQVYAIAARRLDWLAEHEPAHPVHLAYRDLVNAYNANHPEAPVTRLHLVPGETVSAERMRSQRSLTGGR</sequence>
<dbReference type="EMBL" id="JAGIOO010000001">
    <property type="protein sequence ID" value="MBP2472448.1"/>
    <property type="molecule type" value="Genomic_DNA"/>
</dbReference>
<protein>
    <submittedName>
        <fullName evidence="1">Uncharacterized protein</fullName>
    </submittedName>
</protein>
<reference evidence="1 2" key="1">
    <citation type="submission" date="2021-03" db="EMBL/GenBank/DDBJ databases">
        <title>Sequencing the genomes of 1000 actinobacteria strains.</title>
        <authorList>
            <person name="Klenk H.-P."/>
        </authorList>
    </citation>
    <scope>NUCLEOTIDE SEQUENCE [LARGE SCALE GENOMIC DNA]</scope>
    <source>
        <strain evidence="1 2">DSM 44580</strain>
    </source>
</reference>
<evidence type="ECO:0000313" key="1">
    <source>
        <dbReference type="EMBL" id="MBP2472448.1"/>
    </source>
</evidence>
<dbReference type="Proteomes" id="UP001519363">
    <property type="component" value="Unassembled WGS sequence"/>
</dbReference>
<comment type="caution">
    <text evidence="1">The sequence shown here is derived from an EMBL/GenBank/DDBJ whole genome shotgun (WGS) entry which is preliminary data.</text>
</comment>
<keyword evidence="2" id="KW-1185">Reference proteome</keyword>
<dbReference type="RefSeq" id="WP_143342872.1">
    <property type="nucleotide sequence ID" value="NZ_JAGIOO010000001.1"/>
</dbReference>
<gene>
    <name evidence="1" type="ORF">JOF53_001320</name>
</gene>
<organism evidence="1 2">
    <name type="scientific">Crossiella equi</name>
    <dbReference type="NCBI Taxonomy" id="130796"/>
    <lineage>
        <taxon>Bacteria</taxon>
        <taxon>Bacillati</taxon>
        <taxon>Actinomycetota</taxon>
        <taxon>Actinomycetes</taxon>
        <taxon>Pseudonocardiales</taxon>
        <taxon>Pseudonocardiaceae</taxon>
        <taxon>Crossiella</taxon>
    </lineage>
</organism>
<proteinExistence type="predicted"/>
<accession>A0ABS5A774</accession>
<name>A0ABS5A774_9PSEU</name>
<evidence type="ECO:0000313" key="2">
    <source>
        <dbReference type="Proteomes" id="UP001519363"/>
    </source>
</evidence>